<keyword evidence="2" id="KW-1185">Reference proteome</keyword>
<gene>
    <name evidence="1" type="ORF">BLA17378_07987</name>
</gene>
<sequence>MTEPIISDDEIDAIYERVHAEWEVRNKCAPNLWVAFAAAVLEKYLEKIGDASWKAARRDLTQSKPLAGARAFEALGRRAQALGQPMTLRGKGNWPDWARSAYVRGHVSNAPWRTVLGANSIVKESKP</sequence>
<organism evidence="1 2">
    <name type="scientific">Burkholderia aenigmatica</name>
    <dbReference type="NCBI Taxonomy" id="2015348"/>
    <lineage>
        <taxon>Bacteria</taxon>
        <taxon>Pseudomonadati</taxon>
        <taxon>Pseudomonadota</taxon>
        <taxon>Betaproteobacteria</taxon>
        <taxon>Burkholderiales</taxon>
        <taxon>Burkholderiaceae</taxon>
        <taxon>Burkholderia</taxon>
        <taxon>Burkholderia cepacia complex</taxon>
    </lineage>
</organism>
<evidence type="ECO:0000313" key="2">
    <source>
        <dbReference type="Proteomes" id="UP000494120"/>
    </source>
</evidence>
<accession>A0ABY6Y9A0</accession>
<reference evidence="1 2" key="1">
    <citation type="submission" date="2019-09" db="EMBL/GenBank/DDBJ databases">
        <authorList>
            <person name="Depoorter E."/>
        </authorList>
    </citation>
    <scope>NUCLEOTIDE SEQUENCE [LARGE SCALE GENOMIC DNA]</scope>
    <source>
        <strain evidence="1 2">R-17378</strain>
    </source>
</reference>
<name>A0ABY6Y9A0_9BURK</name>
<proteinExistence type="predicted"/>
<evidence type="ECO:0000313" key="1">
    <source>
        <dbReference type="EMBL" id="VWD40235.1"/>
    </source>
</evidence>
<comment type="caution">
    <text evidence="1">The sequence shown here is derived from an EMBL/GenBank/DDBJ whole genome shotgun (WGS) entry which is preliminary data.</text>
</comment>
<dbReference type="EMBL" id="CABVQG010000055">
    <property type="protein sequence ID" value="VWD40235.1"/>
    <property type="molecule type" value="Genomic_DNA"/>
</dbReference>
<dbReference type="Proteomes" id="UP000494120">
    <property type="component" value="Unassembled WGS sequence"/>
</dbReference>
<protein>
    <submittedName>
        <fullName evidence="1">Uncharacterized protein</fullName>
    </submittedName>
</protein>